<reference evidence="1" key="1">
    <citation type="submission" date="2018-11" db="EMBL/GenBank/DDBJ databases">
        <title>The sequence and de novo assembly of Larimichthys crocea genome using PacBio and Hi-C technologies.</title>
        <authorList>
            <person name="Xu P."/>
            <person name="Chen B."/>
            <person name="Zhou Z."/>
            <person name="Ke Q."/>
            <person name="Wu Y."/>
            <person name="Bai H."/>
            <person name="Pu F."/>
        </authorList>
    </citation>
    <scope>NUCLEOTIDE SEQUENCE</scope>
    <source>
        <tissue evidence="1">Muscle</tissue>
    </source>
</reference>
<dbReference type="EMBL" id="CM011679">
    <property type="protein sequence ID" value="TMS18698.1"/>
    <property type="molecule type" value="Genomic_DNA"/>
</dbReference>
<keyword evidence="2" id="KW-1185">Reference proteome</keyword>
<sequence length="759" mass="87855">MDNFETPYDEEAEFIECAVCEKSIRGETLFKIHLTTPGHIKGKLSGNIPVPVFEGIIQYLDYMKLDEPIIGLSYLDEEPCNDPQGGPRYTCRLCHQTANLAETVRHVIGRKHRQKYVELKRPDLVTWDKQSIITQGGKIIRARAEIIERQDGRGSPVVLKKGMEGKLNTTKVPPWQKQNRSISHSLSQRDVPSHLPPLMDYQKEFSHQGRLPLGNTNKPPFHPEDPYMLNRDRQMHREDTLSRDLMDEEQGRKDFRESDMYRRDYMDPDYRRKYEEEYVEDPQRRDTFQSSGVPRYDSRADMPRGQAQHAEYYPEQAPPHRKANPERDLLKEFYSEEVRRGQGHSAEYQSSQPVYGGEGDNRQWSLDRQSGPHDGMTRAGRQGSSEPEAKRRSFPTPMKSDQPHDHLFNAIRDYCHEMREPQQDVASSGLSRTGLPNSQRQIEVTRAIPDIPEPFRRFLKGANDEGQGKRKRKSRFSDATAEEVETTKDMFNDVYGPPNPKFGSDLRPVSAPLRPEIHGIQHPDRYTEPQGVLHTESYQNEGSESTGVFDMLKNIEIENAEEANFLKNKLCELLKEFKARKAEKAAQNSHSRAVISNDYNNSKPDPVLSPRPYEAIPKADSDLRRPEDFYFQDDQRGRSWKQQEHVPNERLQGYRDPVCGEPRYPSPNSNRSRYEEVFRPEMSLTPHATHPDKPARYPERFQEPMHTPDYRPAPEEFAGTRSSAPPLHMERGPSMDRSTRYSRNLDKITSTLLELVSRK</sequence>
<evidence type="ECO:0000313" key="2">
    <source>
        <dbReference type="Proteomes" id="UP000793456"/>
    </source>
</evidence>
<dbReference type="Proteomes" id="UP000793456">
    <property type="component" value="Chromosome VI"/>
</dbReference>
<comment type="caution">
    <text evidence="1">The sequence shown here is derived from an EMBL/GenBank/DDBJ whole genome shotgun (WGS) entry which is preliminary data.</text>
</comment>
<proteinExistence type="predicted"/>
<organism evidence="1 2">
    <name type="scientific">Larimichthys crocea</name>
    <name type="common">Large yellow croaker</name>
    <name type="synonym">Pseudosciaena crocea</name>
    <dbReference type="NCBI Taxonomy" id="215358"/>
    <lineage>
        <taxon>Eukaryota</taxon>
        <taxon>Metazoa</taxon>
        <taxon>Chordata</taxon>
        <taxon>Craniata</taxon>
        <taxon>Vertebrata</taxon>
        <taxon>Euteleostomi</taxon>
        <taxon>Actinopterygii</taxon>
        <taxon>Neopterygii</taxon>
        <taxon>Teleostei</taxon>
        <taxon>Neoteleostei</taxon>
        <taxon>Acanthomorphata</taxon>
        <taxon>Eupercaria</taxon>
        <taxon>Sciaenidae</taxon>
        <taxon>Larimichthys</taxon>
    </lineage>
</organism>
<accession>A0ACD3RJA5</accession>
<protein>
    <submittedName>
        <fullName evidence="1">Uncharacterized protein</fullName>
    </submittedName>
</protein>
<evidence type="ECO:0000313" key="1">
    <source>
        <dbReference type="EMBL" id="TMS18698.1"/>
    </source>
</evidence>
<name>A0ACD3RJA5_LARCR</name>
<gene>
    <name evidence="1" type="ORF">E3U43_011024</name>
</gene>